<sequence length="238" mass="27001">MDNQHGDGGSSEWTWVFNKRNKRHRPQSTTTTNANTHTFHNSESTKKPQPITYYFTNFPSNWNHSTMFEVFKRYGHVDDVFIAGKRNVQGKRFGFATFMGVHNPTAFEKELSTICIGTQKLRCYIAKYQRNLGGLGNPHRHTTPSRVISPRPSFAAVLSRVNPNHQSQKQANLKATTTRTTLHNLPPPPPSPFPTSSAIVLELKSIDGAANTHNIFLDEGFERLCIFCVIMSYNDMFI</sequence>
<dbReference type="InterPro" id="IPR012677">
    <property type="entry name" value="Nucleotide-bd_a/b_plait_sf"/>
</dbReference>
<dbReference type="CDD" id="cd00590">
    <property type="entry name" value="RRM_SF"/>
    <property type="match status" value="1"/>
</dbReference>
<dbReference type="SUPFAM" id="SSF54928">
    <property type="entry name" value="RNA-binding domain, RBD"/>
    <property type="match status" value="1"/>
</dbReference>
<reference evidence="2" key="2">
    <citation type="submission" date="2022-01" db="EMBL/GenBank/DDBJ databases">
        <authorList>
            <person name="Yamashiro T."/>
            <person name="Shiraishi A."/>
            <person name="Satake H."/>
            <person name="Nakayama K."/>
        </authorList>
    </citation>
    <scope>NUCLEOTIDE SEQUENCE</scope>
</reference>
<feature type="region of interest" description="Disordered" evidence="1">
    <location>
        <begin position="21"/>
        <end position="46"/>
    </location>
</feature>
<proteinExistence type="predicted"/>
<evidence type="ECO:0000313" key="2">
    <source>
        <dbReference type="EMBL" id="GJS55570.1"/>
    </source>
</evidence>
<feature type="compositionally biased region" description="Low complexity" evidence="1">
    <location>
        <begin position="29"/>
        <end position="41"/>
    </location>
</feature>
<dbReference type="InterPro" id="IPR035979">
    <property type="entry name" value="RBD_domain_sf"/>
</dbReference>
<comment type="caution">
    <text evidence="2">The sequence shown here is derived from an EMBL/GenBank/DDBJ whole genome shotgun (WGS) entry which is preliminary data.</text>
</comment>
<name>A0ABQ4WRP6_9ASTR</name>
<gene>
    <name evidence="2" type="ORF">Tco_0628932</name>
</gene>
<dbReference type="Gene3D" id="3.30.70.330">
    <property type="match status" value="1"/>
</dbReference>
<accession>A0ABQ4WRP6</accession>
<evidence type="ECO:0000256" key="1">
    <source>
        <dbReference type="SAM" id="MobiDB-lite"/>
    </source>
</evidence>
<keyword evidence="3" id="KW-1185">Reference proteome</keyword>
<protein>
    <submittedName>
        <fullName evidence="2">Cytochrome P450</fullName>
    </submittedName>
</protein>
<evidence type="ECO:0000313" key="3">
    <source>
        <dbReference type="Proteomes" id="UP001151760"/>
    </source>
</evidence>
<reference evidence="2" key="1">
    <citation type="journal article" date="2022" name="Int. J. Mol. Sci.">
        <title>Draft Genome of Tanacetum Coccineum: Genomic Comparison of Closely Related Tanacetum-Family Plants.</title>
        <authorList>
            <person name="Yamashiro T."/>
            <person name="Shiraishi A."/>
            <person name="Nakayama K."/>
            <person name="Satake H."/>
        </authorList>
    </citation>
    <scope>NUCLEOTIDE SEQUENCE</scope>
</reference>
<dbReference type="EMBL" id="BQNB010008877">
    <property type="protein sequence ID" value="GJS55570.1"/>
    <property type="molecule type" value="Genomic_DNA"/>
</dbReference>
<organism evidence="2 3">
    <name type="scientific">Tanacetum coccineum</name>
    <dbReference type="NCBI Taxonomy" id="301880"/>
    <lineage>
        <taxon>Eukaryota</taxon>
        <taxon>Viridiplantae</taxon>
        <taxon>Streptophyta</taxon>
        <taxon>Embryophyta</taxon>
        <taxon>Tracheophyta</taxon>
        <taxon>Spermatophyta</taxon>
        <taxon>Magnoliopsida</taxon>
        <taxon>eudicotyledons</taxon>
        <taxon>Gunneridae</taxon>
        <taxon>Pentapetalae</taxon>
        <taxon>asterids</taxon>
        <taxon>campanulids</taxon>
        <taxon>Asterales</taxon>
        <taxon>Asteraceae</taxon>
        <taxon>Asteroideae</taxon>
        <taxon>Anthemideae</taxon>
        <taxon>Anthemidinae</taxon>
        <taxon>Tanacetum</taxon>
    </lineage>
</organism>
<dbReference type="Proteomes" id="UP001151760">
    <property type="component" value="Unassembled WGS sequence"/>
</dbReference>